<evidence type="ECO:0000256" key="8">
    <source>
        <dbReference type="ARBA" id="ARBA00023242"/>
    </source>
</evidence>
<sequence>CDYSVHPGKKMRGKMSEAHAEAGNEMPAKKQKLSSDENSNPDLSGDENDDAASIESGTNAERPDTPTNTANAPGRKSWGKGKWKSKKCKYSFKCVNSLREDHGQPLFGVQFNWHSKEGDPLVFATVGSNRVTLYECHSQGEIRLLQSYVDADADENFYTCAWTYDTSTSHPLLAVAGSRGIIRIINHITMQCVKHYVGHGNAINELKFHPRDPNLLLSVSKDHALRLWNIQTDTLVAIFGGVEGHRDEVLSADFDLLGEKIMSCGMDHSLKLWRINSERMQKAIRGSYEYNPSKTNRPFVSQKIHFPDFSTRDIHRNYVDCVRWLGDLILSKSCENAIVCWKPGKMEDDIDHIKPNESNVTILGRFDYSQCDIWYMRFSMDFWQKMLALGNQVGKLYVWDLEVEDPHKAKCTTLTIPKCTSAIRQTSFSRDSSILIAVLLIMFGCLVAGRLVQTDAQQVASDKFVFNLPDYENVNHVVVFMLGTVPFPAGMGGAVYFSFPDPNVGQVWQLLGFITNEKPSAIFKISGLKAGEGGAHPFGMMAAPQAPSVAQVGVSVETLDQLAQQTPVSNAAVSIMDSFTQFTQKMLESLYNYTSSFAQLQSQMTPNPSEMYVPASSILKCELHSFSDLVYSHCVRLKILPCDVTMTLSPKETVTMQEVRRIATSSHSNPSELLCEAGDVPVVPLNFAAVSAESPFDRDSVEGCVRETLLLLLRAVSTLRTVLLTFQGIGILTFQHRKVKMRFHRDFISAMDGTGTLLWALTNRPGTSISVVSGRLSSLQRPATRNAVLLPKFSSVNSPEEGNEGFTPAAEPCDGEKEKGRKTKLLAQPKSRPPTAKTTTVNTTNDPEAKGPSDIVERHAMSHQPPEGDVDKEEVKGPDTRLNLICTNHSRAGQELCYLCMQRAQRNIPLYLAEERRREEQEEEKALLFSEQQRVEQFLQREQAREEQKREDSKKMAAFNLGITEALRAKKAAKPSQVEDSFIFRDRLVTPPRLPMQRHYMQELMEQVASRRQHCTHSRQDQDLIERLHQVQITDEITKQRSQELHQKKSNVKILQKALSAQLENRSMGIPARQPDSDGPVFGVQDDIHSAQAKQWQRARATYGEQLAAVSARKRLALCEHLDQHRRERDMLQRCRKELIADRVSRYERLRNLRASLEESWSHSANQKCLQDQEERAFLRAGSRLLLDQCEQYRRCCQCKRKTSHCGQSNIWKESRYIPGSQLMM</sequence>
<evidence type="ECO:0000256" key="6">
    <source>
        <dbReference type="ARBA" id="ARBA00023015"/>
    </source>
</evidence>
<dbReference type="InterPro" id="IPR015943">
    <property type="entry name" value="WD40/YVTN_repeat-like_dom_sf"/>
</dbReference>
<dbReference type="InterPro" id="IPR001680">
    <property type="entry name" value="WD40_rpt"/>
</dbReference>
<feature type="repeat" description="WD" evidence="9">
    <location>
        <begin position="242"/>
        <end position="283"/>
    </location>
</feature>
<evidence type="ECO:0000256" key="10">
    <source>
        <dbReference type="SAM" id="MobiDB-lite"/>
    </source>
</evidence>
<feature type="repeat" description="WD" evidence="9">
    <location>
        <begin position="196"/>
        <end position="238"/>
    </location>
</feature>
<comment type="subcellular location">
    <subcellularLocation>
        <location evidence="1">Nucleus</location>
    </subcellularLocation>
</comment>
<evidence type="ECO:0000313" key="15">
    <source>
        <dbReference type="EMBL" id="KAK1802915.1"/>
    </source>
</evidence>
<feature type="domain" description="Hikeshi-like N-terminal" evidence="12">
    <location>
        <begin position="447"/>
        <end position="571"/>
    </location>
</feature>
<proteinExistence type="inferred from homology"/>
<keyword evidence="5" id="KW-0677">Repeat</keyword>
<name>A0AAD8ZQ76_9TELE</name>
<evidence type="ECO:0000256" key="11">
    <source>
        <dbReference type="SAM" id="Phobius"/>
    </source>
</evidence>
<evidence type="ECO:0000259" key="12">
    <source>
        <dbReference type="Pfam" id="PF05603"/>
    </source>
</evidence>
<keyword evidence="8" id="KW-0539">Nucleus</keyword>
<evidence type="ECO:0000259" key="14">
    <source>
        <dbReference type="Pfam" id="PF21057"/>
    </source>
</evidence>
<dbReference type="InterPro" id="IPR040673">
    <property type="entry name" value="CCDC81_HU_dom_2"/>
</dbReference>
<dbReference type="GO" id="GO:0005634">
    <property type="term" value="C:nucleus"/>
    <property type="evidence" value="ECO:0007669"/>
    <property type="project" value="UniProtKB-SubCell"/>
</dbReference>
<dbReference type="InterPro" id="IPR019775">
    <property type="entry name" value="WD40_repeat_CS"/>
</dbReference>
<evidence type="ECO:0000256" key="1">
    <source>
        <dbReference type="ARBA" id="ARBA00004123"/>
    </source>
</evidence>
<gene>
    <name evidence="15" type="ORF">P4O66_021455</name>
</gene>
<organism evidence="15 16">
    <name type="scientific">Electrophorus voltai</name>
    <dbReference type="NCBI Taxonomy" id="2609070"/>
    <lineage>
        <taxon>Eukaryota</taxon>
        <taxon>Metazoa</taxon>
        <taxon>Chordata</taxon>
        <taxon>Craniata</taxon>
        <taxon>Vertebrata</taxon>
        <taxon>Euteleostomi</taxon>
        <taxon>Actinopterygii</taxon>
        <taxon>Neopterygii</taxon>
        <taxon>Teleostei</taxon>
        <taxon>Ostariophysi</taxon>
        <taxon>Gymnotiformes</taxon>
        <taxon>Gymnotoidei</taxon>
        <taxon>Gymnotidae</taxon>
        <taxon>Electrophorus</taxon>
    </lineage>
</organism>
<dbReference type="EMBL" id="JAROKS010000006">
    <property type="protein sequence ID" value="KAK1802915.1"/>
    <property type="molecule type" value="Genomic_DNA"/>
</dbReference>
<feature type="transmembrane region" description="Helical" evidence="11">
    <location>
        <begin position="434"/>
        <end position="452"/>
    </location>
</feature>
<feature type="non-terminal residue" evidence="15">
    <location>
        <position position="1"/>
    </location>
</feature>
<dbReference type="Pfam" id="PF18289">
    <property type="entry name" value="HU-CCDC81_euk_2"/>
    <property type="match status" value="1"/>
</dbReference>
<dbReference type="SMART" id="SM00320">
    <property type="entry name" value="WD40"/>
    <property type="match status" value="4"/>
</dbReference>
<feature type="transmembrane region" description="Helical" evidence="11">
    <location>
        <begin position="473"/>
        <end position="499"/>
    </location>
</feature>
<dbReference type="Proteomes" id="UP001239994">
    <property type="component" value="Unassembled WGS sequence"/>
</dbReference>
<dbReference type="InterPro" id="IPR008493">
    <property type="entry name" value="Hikeshi-like_N"/>
</dbReference>
<dbReference type="Pfam" id="PF21057">
    <property type="entry name" value="Hikeshi-like_C"/>
    <property type="match status" value="1"/>
</dbReference>
<accession>A0AAD8ZQ76</accession>
<dbReference type="FunFam" id="2.130.10.10:FF:000056">
    <property type="entry name" value="Polycomb protein eed"/>
    <property type="match status" value="1"/>
</dbReference>
<keyword evidence="16" id="KW-1185">Reference proteome</keyword>
<dbReference type="InterPro" id="IPR048364">
    <property type="entry name" value="Hikeshi-like_C"/>
</dbReference>
<keyword evidence="11" id="KW-1133">Transmembrane helix</keyword>
<protein>
    <submittedName>
        <fullName evidence="15">Uncharacterized protein</fullName>
    </submittedName>
</protein>
<evidence type="ECO:0000259" key="13">
    <source>
        <dbReference type="Pfam" id="PF18289"/>
    </source>
</evidence>
<reference evidence="15" key="1">
    <citation type="submission" date="2023-03" db="EMBL/GenBank/DDBJ databases">
        <title>Electrophorus voltai genome.</title>
        <authorList>
            <person name="Bian C."/>
        </authorList>
    </citation>
    <scope>NUCLEOTIDE SEQUENCE</scope>
    <source>
        <strain evidence="15">CB-2022</strain>
        <tissue evidence="15">Muscle</tissue>
    </source>
</reference>
<feature type="region of interest" description="Disordered" evidence="10">
    <location>
        <begin position="1"/>
        <end position="82"/>
    </location>
</feature>
<dbReference type="InterPro" id="IPR036322">
    <property type="entry name" value="WD40_repeat_dom_sf"/>
</dbReference>
<keyword evidence="3" id="KW-0678">Repressor</keyword>
<keyword evidence="7" id="KW-0804">Transcription</keyword>
<evidence type="ECO:0000256" key="2">
    <source>
        <dbReference type="ARBA" id="ARBA00008075"/>
    </source>
</evidence>
<keyword evidence="6" id="KW-0805">Transcription regulation</keyword>
<evidence type="ECO:0000256" key="7">
    <source>
        <dbReference type="ARBA" id="ARBA00023163"/>
    </source>
</evidence>
<dbReference type="Gene3D" id="2.130.10.10">
    <property type="entry name" value="YVTN repeat-like/Quinoprotein amine dehydrogenase"/>
    <property type="match status" value="1"/>
</dbReference>
<dbReference type="Pfam" id="PF00400">
    <property type="entry name" value="WD40"/>
    <property type="match status" value="2"/>
</dbReference>
<comment type="similarity">
    <text evidence="2">Belongs to the WD repeat ESC family.</text>
</comment>
<feature type="compositionally biased region" description="Polar residues" evidence="10">
    <location>
        <begin position="55"/>
        <end position="71"/>
    </location>
</feature>
<dbReference type="PROSITE" id="PS50082">
    <property type="entry name" value="WD_REPEATS_2"/>
    <property type="match status" value="2"/>
</dbReference>
<feature type="domain" description="CCDC81 HU" evidence="13">
    <location>
        <begin position="681"/>
        <end position="755"/>
    </location>
</feature>
<dbReference type="InterPro" id="IPR051243">
    <property type="entry name" value="PcG_WD-repeat"/>
</dbReference>
<feature type="compositionally biased region" description="Low complexity" evidence="10">
    <location>
        <begin position="835"/>
        <end position="844"/>
    </location>
</feature>
<feature type="region of interest" description="Disordered" evidence="10">
    <location>
        <begin position="794"/>
        <end position="853"/>
    </location>
</feature>
<dbReference type="PROSITE" id="PS00678">
    <property type="entry name" value="WD_REPEATS_1"/>
    <property type="match status" value="1"/>
</dbReference>
<dbReference type="PROSITE" id="PS50294">
    <property type="entry name" value="WD_REPEATS_REGION"/>
    <property type="match status" value="2"/>
</dbReference>
<comment type="caution">
    <text evidence="15">The sequence shown here is derived from an EMBL/GenBank/DDBJ whole genome shotgun (WGS) entry which is preliminary data.</text>
</comment>
<evidence type="ECO:0000256" key="4">
    <source>
        <dbReference type="ARBA" id="ARBA00022574"/>
    </source>
</evidence>
<dbReference type="PANTHER" id="PTHR10253">
    <property type="entry name" value="POLYCOMB PROTEIN"/>
    <property type="match status" value="1"/>
</dbReference>
<dbReference type="Pfam" id="PF05603">
    <property type="entry name" value="Hikeshi-like_N"/>
    <property type="match status" value="1"/>
</dbReference>
<evidence type="ECO:0000256" key="5">
    <source>
        <dbReference type="ARBA" id="ARBA00022737"/>
    </source>
</evidence>
<dbReference type="AlphaFoldDB" id="A0AAD8ZQ76"/>
<evidence type="ECO:0000256" key="3">
    <source>
        <dbReference type="ARBA" id="ARBA00022491"/>
    </source>
</evidence>
<evidence type="ECO:0000313" key="16">
    <source>
        <dbReference type="Proteomes" id="UP001239994"/>
    </source>
</evidence>
<feature type="domain" description="Hikeshi-like C-terminal" evidence="14">
    <location>
        <begin position="577"/>
        <end position="618"/>
    </location>
</feature>
<keyword evidence="11" id="KW-0812">Transmembrane</keyword>
<dbReference type="SUPFAM" id="SSF50978">
    <property type="entry name" value="WD40 repeat-like"/>
    <property type="match status" value="1"/>
</dbReference>
<keyword evidence="11" id="KW-0472">Membrane</keyword>
<keyword evidence="4 9" id="KW-0853">WD repeat</keyword>
<evidence type="ECO:0000256" key="9">
    <source>
        <dbReference type="PROSITE-ProRule" id="PRU00221"/>
    </source>
</evidence>